<evidence type="ECO:0000256" key="5">
    <source>
        <dbReference type="ARBA" id="ARBA00023015"/>
    </source>
</evidence>
<name>A0A0W0FGM8_MONRR</name>
<evidence type="ECO:0000256" key="10">
    <source>
        <dbReference type="SAM" id="Phobius"/>
    </source>
</evidence>
<dbReference type="Gene3D" id="2.40.70.10">
    <property type="entry name" value="Acid Proteases"/>
    <property type="match status" value="2"/>
</dbReference>
<evidence type="ECO:0000256" key="2">
    <source>
        <dbReference type="ARBA" id="ARBA00005389"/>
    </source>
</evidence>
<organism evidence="12 13">
    <name type="scientific">Moniliophthora roreri</name>
    <name type="common">Frosty pod rot fungus</name>
    <name type="synonym">Monilia roreri</name>
    <dbReference type="NCBI Taxonomy" id="221103"/>
    <lineage>
        <taxon>Eukaryota</taxon>
        <taxon>Fungi</taxon>
        <taxon>Dikarya</taxon>
        <taxon>Basidiomycota</taxon>
        <taxon>Agaricomycotina</taxon>
        <taxon>Agaricomycetes</taxon>
        <taxon>Agaricomycetidae</taxon>
        <taxon>Agaricales</taxon>
        <taxon>Marasmiineae</taxon>
        <taxon>Marasmiaceae</taxon>
        <taxon>Moniliophthora</taxon>
    </lineage>
</organism>
<evidence type="ECO:0000256" key="7">
    <source>
        <dbReference type="ARBA" id="ARBA00023242"/>
    </source>
</evidence>
<sequence length="708" mass="76860">MTSVLAITNHTRRTRGAQGSSQIRAIYKSKLTFGGSFRPASTMRSCSFIHLPLFFFALALIFVSPVVAEIIPLVGRKIPTTTADADVFKHRFKRQRVDENGSFGNGSIVLYNTKNDNLQYSCNITLGGREYNVIVDTGSSDLFVFGAPPATKDTQLTADLVYGVGSVNGPINTADIVFNSFSVSDQAYVLVKSSKDWPVTTEGTGLLGLGPSSSSVLRRGMKTAAGNPVLDRIFLQNTSTPNFITVLLSRASESPSVQLQEDQQGVLTIGEVVPEYVEVQNMPKLKALTDSVATHWVTLLDSSGIIGPDGKRIQTWTAVQQPQGNSDQLAVMFDTGTSLPMLPSYILNAIYGRVPGAQFLKDRGYWQVPCDYELNVTFVLGGREYPLSPLDLTLPIGQQDGKPVCISYFKETPADSKSFGGYDAILGMAFLRNVYHLINFGDFVDGKNNTVADPYMQFLSTIDKGAAHRDFVNLRLGGKDTTASQPALLPPPPPPPAPSERPPNRAASSAIDIHINAWFTSNKKFVEQCVDVALMLPAAALQRLLPTTMTVSTPVNPDSGARSPSSSPVPEGTQGELEMLLMGLANALYNLGATVINDSTKDAASQTQSGQAPMKQLGPKVNDVIKHLANIEDLAAQTQTMVPMQILNDIDNSKNPMNVTRERLERAATENQFMNGKITALSSYRTLLNAELCQHFPELKEYLEPPSQ</sequence>
<dbReference type="GO" id="GO:0004190">
    <property type="term" value="F:aspartic-type endopeptidase activity"/>
    <property type="evidence" value="ECO:0007669"/>
    <property type="project" value="UniProtKB-KW"/>
</dbReference>
<feature type="compositionally biased region" description="Polar residues" evidence="9">
    <location>
        <begin position="552"/>
        <end position="568"/>
    </location>
</feature>
<feature type="compositionally biased region" description="Pro residues" evidence="9">
    <location>
        <begin position="488"/>
        <end position="501"/>
    </location>
</feature>
<evidence type="ECO:0000256" key="3">
    <source>
        <dbReference type="ARBA" id="ARBA00007447"/>
    </source>
</evidence>
<accession>A0A0W0FGM8</accession>
<dbReference type="GO" id="GO:0006508">
    <property type="term" value="P:proteolysis"/>
    <property type="evidence" value="ECO:0007669"/>
    <property type="project" value="UniProtKB-KW"/>
</dbReference>
<comment type="subcellular location">
    <subcellularLocation>
        <location evidence="1">Nucleus</location>
    </subcellularLocation>
</comment>
<dbReference type="SUPFAM" id="SSF50630">
    <property type="entry name" value="Acid proteases"/>
    <property type="match status" value="1"/>
</dbReference>
<feature type="transmembrane region" description="Helical" evidence="10">
    <location>
        <begin position="48"/>
        <end position="68"/>
    </location>
</feature>
<dbReference type="Pfam" id="PF09748">
    <property type="entry name" value="Med10"/>
    <property type="match status" value="1"/>
</dbReference>
<keyword evidence="6" id="KW-0804">Transcription</keyword>
<comment type="caution">
    <text evidence="12">The sequence shown here is derived from an EMBL/GenBank/DDBJ whole genome shotgun (WGS) entry which is preliminary data.</text>
</comment>
<protein>
    <submittedName>
        <fullName evidence="12">Putative acid protease</fullName>
    </submittedName>
</protein>
<dbReference type="AlphaFoldDB" id="A0A0W0FGM8"/>
<feature type="region of interest" description="Disordered" evidence="9">
    <location>
        <begin position="552"/>
        <end position="573"/>
    </location>
</feature>
<dbReference type="PANTHER" id="PTHR47966">
    <property type="entry name" value="BETA-SITE APP-CLEAVING ENZYME, ISOFORM A-RELATED"/>
    <property type="match status" value="1"/>
</dbReference>
<dbReference type="Pfam" id="PF00026">
    <property type="entry name" value="Asp"/>
    <property type="match status" value="1"/>
</dbReference>
<evidence type="ECO:0000256" key="9">
    <source>
        <dbReference type="SAM" id="MobiDB-lite"/>
    </source>
</evidence>
<dbReference type="InterPro" id="IPR021109">
    <property type="entry name" value="Peptidase_aspartic_dom_sf"/>
</dbReference>
<keyword evidence="4 8" id="KW-0064">Aspartyl protease</keyword>
<dbReference type="GO" id="GO:0003712">
    <property type="term" value="F:transcription coregulator activity"/>
    <property type="evidence" value="ECO:0007669"/>
    <property type="project" value="InterPro"/>
</dbReference>
<reference evidence="12 13" key="1">
    <citation type="submission" date="2015-12" db="EMBL/GenBank/DDBJ databases">
        <title>Draft genome sequence of Moniliophthora roreri, the causal agent of frosty pod rot of cacao.</title>
        <authorList>
            <person name="Aime M.C."/>
            <person name="Diaz-Valderrama J.R."/>
            <person name="Kijpornyongpan T."/>
            <person name="Phillips-Mora W."/>
        </authorList>
    </citation>
    <scope>NUCLEOTIDE SEQUENCE [LARGE SCALE GENOMIC DNA]</scope>
    <source>
        <strain evidence="12 13">MCA 2952</strain>
    </source>
</reference>
<dbReference type="PRINTS" id="PR00792">
    <property type="entry name" value="PEPSIN"/>
</dbReference>
<comment type="similarity">
    <text evidence="2">Belongs to the Mediator complex subunit 10 family.</text>
</comment>
<evidence type="ECO:0000313" key="13">
    <source>
        <dbReference type="Proteomes" id="UP000054988"/>
    </source>
</evidence>
<evidence type="ECO:0000256" key="8">
    <source>
        <dbReference type="RuleBase" id="RU000454"/>
    </source>
</evidence>
<dbReference type="InterPro" id="IPR019145">
    <property type="entry name" value="Mediator_Med10"/>
</dbReference>
<dbReference type="Proteomes" id="UP000054988">
    <property type="component" value="Unassembled WGS sequence"/>
</dbReference>
<comment type="similarity">
    <text evidence="3 8">Belongs to the peptidase A1 family.</text>
</comment>
<feature type="region of interest" description="Disordered" evidence="9">
    <location>
        <begin position="482"/>
        <end position="506"/>
    </location>
</feature>
<dbReference type="PROSITE" id="PS51767">
    <property type="entry name" value="PEPTIDASE_A1"/>
    <property type="match status" value="1"/>
</dbReference>
<proteinExistence type="inferred from homology"/>
<dbReference type="InterPro" id="IPR001461">
    <property type="entry name" value="Aspartic_peptidase_A1"/>
</dbReference>
<evidence type="ECO:0000313" key="12">
    <source>
        <dbReference type="EMBL" id="KTB35501.1"/>
    </source>
</evidence>
<evidence type="ECO:0000256" key="4">
    <source>
        <dbReference type="ARBA" id="ARBA00022750"/>
    </source>
</evidence>
<feature type="domain" description="Peptidase A1" evidence="11">
    <location>
        <begin position="120"/>
        <end position="452"/>
    </location>
</feature>
<dbReference type="EMBL" id="LATX01001989">
    <property type="protein sequence ID" value="KTB35501.1"/>
    <property type="molecule type" value="Genomic_DNA"/>
</dbReference>
<dbReference type="InterPro" id="IPR034164">
    <property type="entry name" value="Pepsin-like_dom"/>
</dbReference>
<dbReference type="PROSITE" id="PS00141">
    <property type="entry name" value="ASP_PROTEASE"/>
    <property type="match status" value="1"/>
</dbReference>
<gene>
    <name evidence="12" type="ORF">WG66_11918</name>
</gene>
<keyword evidence="10" id="KW-1133">Transmembrane helix</keyword>
<evidence type="ECO:0000256" key="1">
    <source>
        <dbReference type="ARBA" id="ARBA00004123"/>
    </source>
</evidence>
<keyword evidence="8" id="KW-0378">Hydrolase</keyword>
<dbReference type="GO" id="GO:0006357">
    <property type="term" value="P:regulation of transcription by RNA polymerase II"/>
    <property type="evidence" value="ECO:0007669"/>
    <property type="project" value="InterPro"/>
</dbReference>
<dbReference type="GO" id="GO:0016592">
    <property type="term" value="C:mediator complex"/>
    <property type="evidence" value="ECO:0007669"/>
    <property type="project" value="InterPro"/>
</dbReference>
<dbReference type="eggNOG" id="KOG1339">
    <property type="taxonomic scope" value="Eukaryota"/>
</dbReference>
<keyword evidence="7" id="KW-0539">Nucleus</keyword>
<keyword evidence="10" id="KW-0472">Membrane</keyword>
<keyword evidence="8 12" id="KW-0645">Protease</keyword>
<dbReference type="InterPro" id="IPR033121">
    <property type="entry name" value="PEPTIDASE_A1"/>
</dbReference>
<evidence type="ECO:0000259" key="11">
    <source>
        <dbReference type="PROSITE" id="PS51767"/>
    </source>
</evidence>
<dbReference type="InterPro" id="IPR001969">
    <property type="entry name" value="Aspartic_peptidase_AS"/>
</dbReference>
<evidence type="ECO:0000256" key="6">
    <source>
        <dbReference type="ARBA" id="ARBA00023163"/>
    </source>
</evidence>
<keyword evidence="10" id="KW-0812">Transmembrane</keyword>
<keyword evidence="5" id="KW-0805">Transcription regulation</keyword>
<dbReference type="PANTHER" id="PTHR47966:SF73">
    <property type="entry name" value="PEPTIDASE A1 DOMAIN-CONTAINING PROTEIN"/>
    <property type="match status" value="1"/>
</dbReference>
<dbReference type="CDD" id="cd05471">
    <property type="entry name" value="pepsin_like"/>
    <property type="match status" value="1"/>
</dbReference>